<dbReference type="GO" id="GO:0004601">
    <property type="term" value="F:peroxidase activity"/>
    <property type="evidence" value="ECO:0007669"/>
    <property type="project" value="UniProtKB-KW"/>
</dbReference>
<dbReference type="GO" id="GO:0034599">
    <property type="term" value="P:cellular response to oxidative stress"/>
    <property type="evidence" value="ECO:0007669"/>
    <property type="project" value="TreeGrafter"/>
</dbReference>
<evidence type="ECO:0000313" key="7">
    <source>
        <dbReference type="EMBL" id="SMO61825.1"/>
    </source>
</evidence>
<dbReference type="FunFam" id="3.40.30.10:FF:000010">
    <property type="entry name" value="Glutathione peroxidase"/>
    <property type="match status" value="1"/>
</dbReference>
<dbReference type="PIRSF" id="PIRSF000303">
    <property type="entry name" value="Glutathion_perox"/>
    <property type="match status" value="1"/>
</dbReference>
<dbReference type="AlphaFoldDB" id="A0A521CR25"/>
<organism evidence="7 8">
    <name type="scientific">Gracilimonas mengyeensis</name>
    <dbReference type="NCBI Taxonomy" id="1302730"/>
    <lineage>
        <taxon>Bacteria</taxon>
        <taxon>Pseudomonadati</taxon>
        <taxon>Balneolota</taxon>
        <taxon>Balneolia</taxon>
        <taxon>Balneolales</taxon>
        <taxon>Balneolaceae</taxon>
        <taxon>Gracilimonas</taxon>
    </lineage>
</organism>
<evidence type="ECO:0000259" key="6">
    <source>
        <dbReference type="PROSITE" id="PS51352"/>
    </source>
</evidence>
<evidence type="ECO:0000313" key="8">
    <source>
        <dbReference type="Proteomes" id="UP000317557"/>
    </source>
</evidence>
<feature type="active site" evidence="4">
    <location>
        <position position="74"/>
    </location>
</feature>
<evidence type="ECO:0000256" key="4">
    <source>
        <dbReference type="PIRSR" id="PIRSR000303-1"/>
    </source>
</evidence>
<accession>A0A521CR25</accession>
<dbReference type="PANTHER" id="PTHR11592">
    <property type="entry name" value="GLUTATHIONE PEROXIDASE"/>
    <property type="match status" value="1"/>
</dbReference>
<dbReference type="SUPFAM" id="SSF52833">
    <property type="entry name" value="Thioredoxin-like"/>
    <property type="match status" value="1"/>
</dbReference>
<evidence type="ECO:0000256" key="5">
    <source>
        <dbReference type="RuleBase" id="RU000499"/>
    </source>
</evidence>
<reference evidence="7 8" key="1">
    <citation type="submission" date="2017-05" db="EMBL/GenBank/DDBJ databases">
        <authorList>
            <person name="Varghese N."/>
            <person name="Submissions S."/>
        </authorList>
    </citation>
    <scope>NUCLEOTIDE SEQUENCE [LARGE SCALE GENOMIC DNA]</scope>
    <source>
        <strain evidence="7 8">DSM 21985</strain>
    </source>
</reference>
<protein>
    <recommendedName>
        <fullName evidence="5">Glutathione peroxidase</fullName>
    </recommendedName>
</protein>
<evidence type="ECO:0000256" key="2">
    <source>
        <dbReference type="ARBA" id="ARBA00022559"/>
    </source>
</evidence>
<keyword evidence="2 5" id="KW-0575">Peroxidase</keyword>
<evidence type="ECO:0000256" key="3">
    <source>
        <dbReference type="ARBA" id="ARBA00023002"/>
    </source>
</evidence>
<keyword evidence="3 5" id="KW-0560">Oxidoreductase</keyword>
<dbReference type="InterPro" id="IPR000889">
    <property type="entry name" value="Glutathione_peroxidase"/>
</dbReference>
<dbReference type="EMBL" id="FXTP01000006">
    <property type="protein sequence ID" value="SMO61825.1"/>
    <property type="molecule type" value="Genomic_DNA"/>
</dbReference>
<proteinExistence type="inferred from homology"/>
<dbReference type="Proteomes" id="UP000317557">
    <property type="component" value="Unassembled WGS sequence"/>
</dbReference>
<feature type="domain" description="Thioredoxin" evidence="6">
    <location>
        <begin position="36"/>
        <end position="199"/>
    </location>
</feature>
<name>A0A521CR25_9BACT</name>
<dbReference type="PRINTS" id="PR01011">
    <property type="entry name" value="GLUTPROXDASE"/>
</dbReference>
<dbReference type="Pfam" id="PF00255">
    <property type="entry name" value="GSHPx"/>
    <property type="match status" value="1"/>
</dbReference>
<sequence>MIFIQQSVYTLTSEEKNSTMKLIITLISLMAAMGMISQSETLYDFEVENIDGEPVTLEAYKGNVILVVNVASKCGYTPQYDGLQAIYEKYKDDGLVVLGFPANNFNNQEPGSDEDIKQFCRLNYGVEFPMFSKVSVKGDDQAPLFSYLTSQPNPDFEGEIKWNFEKFLIDKNGSLERRFRSQVEPESEELISAIEAELKKD</sequence>
<comment type="similarity">
    <text evidence="1 5">Belongs to the glutathione peroxidase family.</text>
</comment>
<gene>
    <name evidence="7" type="ORF">SAMN06265219_10679</name>
</gene>
<dbReference type="InterPro" id="IPR036249">
    <property type="entry name" value="Thioredoxin-like_sf"/>
</dbReference>
<dbReference type="PANTHER" id="PTHR11592:SF78">
    <property type="entry name" value="GLUTATHIONE PEROXIDASE"/>
    <property type="match status" value="1"/>
</dbReference>
<dbReference type="InterPro" id="IPR013766">
    <property type="entry name" value="Thioredoxin_domain"/>
</dbReference>
<dbReference type="CDD" id="cd00340">
    <property type="entry name" value="GSH_Peroxidase"/>
    <property type="match status" value="1"/>
</dbReference>
<dbReference type="PROSITE" id="PS51355">
    <property type="entry name" value="GLUTATHIONE_PEROXID_3"/>
    <property type="match status" value="1"/>
</dbReference>
<dbReference type="Gene3D" id="3.40.30.10">
    <property type="entry name" value="Glutaredoxin"/>
    <property type="match status" value="1"/>
</dbReference>
<evidence type="ECO:0000256" key="1">
    <source>
        <dbReference type="ARBA" id="ARBA00006926"/>
    </source>
</evidence>
<dbReference type="PROSITE" id="PS00460">
    <property type="entry name" value="GLUTATHIONE_PEROXID_1"/>
    <property type="match status" value="1"/>
</dbReference>
<dbReference type="InterPro" id="IPR029759">
    <property type="entry name" value="GPX_AS"/>
</dbReference>
<dbReference type="PROSITE" id="PS51352">
    <property type="entry name" value="THIOREDOXIN_2"/>
    <property type="match status" value="1"/>
</dbReference>
<keyword evidence="8" id="KW-1185">Reference proteome</keyword>